<evidence type="ECO:0000313" key="2">
    <source>
        <dbReference type="Proteomes" id="UP000219559"/>
    </source>
</evidence>
<gene>
    <name evidence="1" type="ORF">B7P33_06210</name>
</gene>
<keyword evidence="2" id="KW-1185">Reference proteome</keyword>
<dbReference type="EMBL" id="NBWU01000002">
    <property type="protein sequence ID" value="PCE64762.1"/>
    <property type="molecule type" value="Genomic_DNA"/>
</dbReference>
<dbReference type="Proteomes" id="UP000219559">
    <property type="component" value="Unassembled WGS sequence"/>
</dbReference>
<dbReference type="AlphaFoldDB" id="A0A2A4GAI9"/>
<reference evidence="1 2" key="1">
    <citation type="submission" date="2017-04" db="EMBL/GenBank/DDBJ databases">
        <title>A new member of the family Flavobacteriaceae isolated from ascidians.</title>
        <authorList>
            <person name="Chen L."/>
        </authorList>
    </citation>
    <scope>NUCLEOTIDE SEQUENCE [LARGE SCALE GENOMIC DNA]</scope>
    <source>
        <strain evidence="1 2">HQA918</strain>
    </source>
</reference>
<proteinExistence type="predicted"/>
<organism evidence="1 2">
    <name type="scientific">Sediminicola luteus</name>
    <dbReference type="NCBI Taxonomy" id="319238"/>
    <lineage>
        <taxon>Bacteria</taxon>
        <taxon>Pseudomonadati</taxon>
        <taxon>Bacteroidota</taxon>
        <taxon>Flavobacteriia</taxon>
        <taxon>Flavobacteriales</taxon>
        <taxon>Flavobacteriaceae</taxon>
        <taxon>Sediminicola</taxon>
    </lineage>
</organism>
<evidence type="ECO:0000313" key="1">
    <source>
        <dbReference type="EMBL" id="PCE64762.1"/>
    </source>
</evidence>
<accession>A0A2A4GAI9</accession>
<comment type="caution">
    <text evidence="1">The sequence shown here is derived from an EMBL/GenBank/DDBJ whole genome shotgun (WGS) entry which is preliminary data.</text>
</comment>
<protein>
    <submittedName>
        <fullName evidence="1">Uncharacterized protein</fullName>
    </submittedName>
</protein>
<name>A0A2A4GAI9_9FLAO</name>
<sequence length="69" mass="8525">MKIVETENDCDYFLVFRKWFSPLFFCIYLHTDFGEVMVYSRYFYPIQADFVKQWGLFFGVRDNVCILRR</sequence>